<dbReference type="KEGG" id="bbae:FRD01_06955"/>
<dbReference type="Pfam" id="PF14238">
    <property type="entry name" value="DUF4340"/>
    <property type="match status" value="1"/>
</dbReference>
<organism evidence="2 3">
    <name type="scientific">Microvenator marinus</name>
    <dbReference type="NCBI Taxonomy" id="2600177"/>
    <lineage>
        <taxon>Bacteria</taxon>
        <taxon>Deltaproteobacteria</taxon>
        <taxon>Bradymonadales</taxon>
        <taxon>Microvenatoraceae</taxon>
        <taxon>Microvenator</taxon>
    </lineage>
</organism>
<dbReference type="AlphaFoldDB" id="A0A5B8XSG4"/>
<name>A0A5B8XSG4_9DELT</name>
<gene>
    <name evidence="2" type="ORF">FRD01_06955</name>
</gene>
<accession>A0A5B8XSG4</accession>
<sequence>MKRTAIIYSILLVAALSAAWVSWTWEDDESRQTGVLLADLDEKSWQEIRYEEKDYRVVLTRKNDDAGEYVWVESLRETEGEESKSLSFTAGTSVEPVVSNLAPFMASREIEASDELLEEFGLKPAQAKLVLKGSKTYEFEVGKEGYGHRDYYVRDVGTSKVYLVSGAALRPLVRAEERLPERRLVETESWDIEKIEIGEPAKVFEHRNREDRTASFWARAGSEERETSAQAWIDKFLRMRSTSSIAKAPQGMETALKVRVHAGKKVSDIELFRHAGEKESWYAKSTLTRGLVELPMALASDLVQDLKTLEEPVQ</sequence>
<feature type="domain" description="DUF4340" evidence="1">
    <location>
        <begin position="93"/>
        <end position="240"/>
    </location>
</feature>
<evidence type="ECO:0000313" key="2">
    <source>
        <dbReference type="EMBL" id="QED26983.1"/>
    </source>
</evidence>
<evidence type="ECO:0000313" key="3">
    <source>
        <dbReference type="Proteomes" id="UP000321595"/>
    </source>
</evidence>
<dbReference type="Proteomes" id="UP000321595">
    <property type="component" value="Chromosome"/>
</dbReference>
<evidence type="ECO:0000259" key="1">
    <source>
        <dbReference type="Pfam" id="PF14238"/>
    </source>
</evidence>
<dbReference type="EMBL" id="CP042467">
    <property type="protein sequence ID" value="QED26983.1"/>
    <property type="molecule type" value="Genomic_DNA"/>
</dbReference>
<protein>
    <submittedName>
        <fullName evidence="2">DUF4340 domain-containing protein</fullName>
    </submittedName>
</protein>
<reference evidence="2 3" key="1">
    <citation type="submission" date="2019-08" db="EMBL/GenBank/DDBJ databases">
        <authorList>
            <person name="Liang Q."/>
        </authorList>
    </citation>
    <scope>NUCLEOTIDE SEQUENCE [LARGE SCALE GENOMIC DNA]</scope>
    <source>
        <strain evidence="2 3">V1718</strain>
    </source>
</reference>
<dbReference type="InterPro" id="IPR025641">
    <property type="entry name" value="DUF4340"/>
</dbReference>
<keyword evidence="3" id="KW-1185">Reference proteome</keyword>
<dbReference type="RefSeq" id="WP_146958668.1">
    <property type="nucleotide sequence ID" value="NZ_CP042467.1"/>
</dbReference>
<proteinExistence type="predicted"/>